<dbReference type="EMBL" id="CM043017">
    <property type="protein sequence ID" value="KAI4466281.1"/>
    <property type="molecule type" value="Genomic_DNA"/>
</dbReference>
<organism evidence="1 2">
    <name type="scientific">Holotrichia oblita</name>
    <name type="common">Chafer beetle</name>
    <dbReference type="NCBI Taxonomy" id="644536"/>
    <lineage>
        <taxon>Eukaryota</taxon>
        <taxon>Metazoa</taxon>
        <taxon>Ecdysozoa</taxon>
        <taxon>Arthropoda</taxon>
        <taxon>Hexapoda</taxon>
        <taxon>Insecta</taxon>
        <taxon>Pterygota</taxon>
        <taxon>Neoptera</taxon>
        <taxon>Endopterygota</taxon>
        <taxon>Coleoptera</taxon>
        <taxon>Polyphaga</taxon>
        <taxon>Scarabaeiformia</taxon>
        <taxon>Scarabaeidae</taxon>
        <taxon>Melolonthinae</taxon>
        <taxon>Holotrichia</taxon>
    </lineage>
</organism>
<name>A0ACB9THD3_HOLOL</name>
<comment type="caution">
    <text evidence="1">The sequence shown here is derived from an EMBL/GenBank/DDBJ whole genome shotgun (WGS) entry which is preliminary data.</text>
</comment>
<dbReference type="Proteomes" id="UP001056778">
    <property type="component" value="Chromosome 3"/>
</dbReference>
<accession>A0ACB9THD3</accession>
<gene>
    <name evidence="1" type="ORF">MML48_3g00004326</name>
</gene>
<keyword evidence="2" id="KW-1185">Reference proteome</keyword>
<evidence type="ECO:0000313" key="1">
    <source>
        <dbReference type="EMBL" id="KAI4466281.1"/>
    </source>
</evidence>
<protein>
    <submittedName>
        <fullName evidence="1">Protein ect2</fullName>
    </submittedName>
</protein>
<sequence>MLLATTPYSKVNLNITHLETVHEKSNDNCVNDLNNTFLDTTDNLQRLDLDKTTSSKRKRKLASPERFCSKRRKDLSYSETRKRKISDFFKTPFDYFSHRRRTIGGSAINQSLNESVISTSGAFDIHTVQNLSQIDITPNKSSTKTKKIRKNLFVRTFSSSKFRYSNVGKKSDLNSTKSSLGDFSEVEGGEKMNVTCFPDFSLNPLLESETQVHRNRKELQGQALTNTVVVDESTVAEKIEGPPKAHIIKAEWFWTSVQKGISLEEKDYLFGDYLDHLLSPNRRDSHQATPSSASRRKRKRLHETITSLAHQPSPGLLNKRRSSLISDTGLLSVSGSFLDCTPSPVKSSDICEAVIADTPRKGLTPRQQVFLELVQTESNYVNILNIIMTMFKQQLENSTEEEALLNNTELKIIFGNLPPIYETHLKMLDELRWTSANWSEDKSIGSIILKYSTDLLKATDDRRFTVLLCLFVDILKHTPKNNGDNGALEKALASIREVMAHINEDKRRTEGQRAMFDIFNEIDNCPPDLVSSHRSFVVKSEVIQLSSSEGLSSKGNPLVLFLFSDQLEVCKKRSKAFNTLKSPNTVNGIHKNSSIKPYKHVKLMSLSTIKRVIDIKETEECQRVFSLVFRNNDELKERLCSFVMTDEEMDKTTFLKTLCKQMATNACTADADKLLAYLEPHQLDIDTSDVSNGTLSKAFKFATKTRLRVGRAFSFNKTPSKLKRAVSSMMSPFGSSTNLTPASQLAQMRLASYNNISVSSYALCLKSCLLQELANTENASESPPHAPMSVQPTRKLKTSSLGVNALKRL</sequence>
<proteinExistence type="predicted"/>
<reference evidence="1" key="1">
    <citation type="submission" date="2022-04" db="EMBL/GenBank/DDBJ databases">
        <title>Chromosome-scale genome assembly of Holotrichia oblita Faldermann.</title>
        <authorList>
            <person name="Rongchong L."/>
        </authorList>
    </citation>
    <scope>NUCLEOTIDE SEQUENCE</scope>
    <source>
        <strain evidence="1">81SQS9</strain>
    </source>
</reference>
<evidence type="ECO:0000313" key="2">
    <source>
        <dbReference type="Proteomes" id="UP001056778"/>
    </source>
</evidence>